<dbReference type="InterPro" id="IPR016181">
    <property type="entry name" value="Acyl_CoA_acyltransferase"/>
</dbReference>
<dbReference type="Proteomes" id="UP001180487">
    <property type="component" value="Unassembled WGS sequence"/>
</dbReference>
<organism evidence="2 3">
    <name type="scientific">Rhodoferax ferrireducens</name>
    <dbReference type="NCBI Taxonomy" id="192843"/>
    <lineage>
        <taxon>Bacteria</taxon>
        <taxon>Pseudomonadati</taxon>
        <taxon>Pseudomonadota</taxon>
        <taxon>Betaproteobacteria</taxon>
        <taxon>Burkholderiales</taxon>
        <taxon>Comamonadaceae</taxon>
        <taxon>Rhodoferax</taxon>
    </lineage>
</organism>
<dbReference type="SUPFAM" id="SSF55729">
    <property type="entry name" value="Acyl-CoA N-acyltransferases (Nat)"/>
    <property type="match status" value="1"/>
</dbReference>
<protein>
    <recommendedName>
        <fullName evidence="1">BioF2-like acetyltransferase domain-containing protein</fullName>
    </recommendedName>
</protein>
<accession>A0ABU2C484</accession>
<gene>
    <name evidence="2" type="ORF">J2X19_000772</name>
</gene>
<evidence type="ECO:0000313" key="3">
    <source>
        <dbReference type="Proteomes" id="UP001180487"/>
    </source>
</evidence>
<evidence type="ECO:0000259" key="1">
    <source>
        <dbReference type="Pfam" id="PF13480"/>
    </source>
</evidence>
<sequence>MHASTLHWQNLPANALQQTTGLMDEWDRLNATRANLPFMTAHAVQLALSIFGSGAERLLVAKQFDSIVAMLVLVPDGLLQWRTFQPSQLPLGVWVAANTLNATDLARSLINGPLGLCLGFSMTQVDPLIAPREPDQADTKLIDYIDTGWIDITGTFDDYWAARGKNLRQNMRKQRNKLAAEGIVTSMRVLRAPGEMADAIARYGVLESSGWKASEGTAIHPDNEQGQFYIQLLKNAAQHDGAVVYEYLFNEKTVALNLCIQRQDTLVILKTTYDESIQAYSPAFLLSQDEIEHIFGEGKIRRLEYYGRMMEWHTRWTENKRTLYHLTCYRWGWLKKLAERRQKKTDHVTAAIPQAAAANHANVSPQESSP</sequence>
<comment type="caution">
    <text evidence="2">The sequence shown here is derived from an EMBL/GenBank/DDBJ whole genome shotgun (WGS) entry which is preliminary data.</text>
</comment>
<evidence type="ECO:0000313" key="2">
    <source>
        <dbReference type="EMBL" id="MDR7376114.1"/>
    </source>
</evidence>
<feature type="domain" description="BioF2-like acetyltransferase" evidence="1">
    <location>
        <begin position="166"/>
        <end position="307"/>
    </location>
</feature>
<dbReference type="RefSeq" id="WP_310370827.1">
    <property type="nucleotide sequence ID" value="NZ_JAVDXT010000001.1"/>
</dbReference>
<proteinExistence type="predicted"/>
<keyword evidence="3" id="KW-1185">Reference proteome</keyword>
<dbReference type="Pfam" id="PF13480">
    <property type="entry name" value="Acetyltransf_6"/>
    <property type="match status" value="1"/>
</dbReference>
<name>A0ABU2C484_9BURK</name>
<dbReference type="InterPro" id="IPR038740">
    <property type="entry name" value="BioF2-like_GNAT_dom"/>
</dbReference>
<reference evidence="2 3" key="1">
    <citation type="submission" date="2023-07" db="EMBL/GenBank/DDBJ databases">
        <title>Sorghum-associated microbial communities from plants grown in Nebraska, USA.</title>
        <authorList>
            <person name="Schachtman D."/>
        </authorList>
    </citation>
    <scope>NUCLEOTIDE SEQUENCE [LARGE SCALE GENOMIC DNA]</scope>
    <source>
        <strain evidence="2 3">BE313</strain>
    </source>
</reference>
<dbReference type="EMBL" id="JAVDXT010000001">
    <property type="protein sequence ID" value="MDR7376114.1"/>
    <property type="molecule type" value="Genomic_DNA"/>
</dbReference>